<accession>A0AAJ4NMQ7</accession>
<organism evidence="1 2">
    <name type="scientific">Francisella salimarina</name>
    <dbReference type="NCBI Taxonomy" id="2599927"/>
    <lineage>
        <taxon>Bacteria</taxon>
        <taxon>Pseudomonadati</taxon>
        <taxon>Pseudomonadota</taxon>
        <taxon>Gammaproteobacteria</taxon>
        <taxon>Thiotrichales</taxon>
        <taxon>Francisellaceae</taxon>
        <taxon>Francisella</taxon>
    </lineage>
</organism>
<dbReference type="AlphaFoldDB" id="A0AAJ4NMQ7"/>
<dbReference type="EMBL" id="CP076680">
    <property type="protein sequence ID" value="QWU98800.1"/>
    <property type="molecule type" value="Genomic_DNA"/>
</dbReference>
<protein>
    <submittedName>
        <fullName evidence="1">Pathogenicity determinant protein PdpA1</fullName>
    </submittedName>
</protein>
<name>A0AAJ4NMQ7_9GAMM</name>
<evidence type="ECO:0000313" key="1">
    <source>
        <dbReference type="EMBL" id="QWU98800.1"/>
    </source>
</evidence>
<evidence type="ECO:0000313" key="2">
    <source>
        <dbReference type="Proteomes" id="UP000683421"/>
    </source>
</evidence>
<dbReference type="KEGG" id="fsr:KQR59_06735"/>
<dbReference type="RefSeq" id="WP_216691895.1">
    <property type="nucleotide sequence ID" value="NZ_CP076680.1"/>
</dbReference>
<proteinExistence type="predicted"/>
<keyword evidence="2" id="KW-1185">Reference proteome</keyword>
<sequence length="820" mass="94989">MINISNITDSNIDTIVGQLASDVTNKGVTSYSAKLACEINNFIVGHNIENINLVSTQLKTTKTLYDNNLISRLDYKKYQQYCKITKLKNIINQFIEYFSTNNKDNQSLELAILDLENSCKSKLILELPYDYIKKIDKLLNVIDNSIQRSSSLDKSTLNEFNKLKNILAKYIGYNPVLQKQELTINIKPINQGFEIEDINFVSTNNKQYFKQNSLTIKNSHIKNLEICENIYGISGELTFNLAYINNHKDFDFLLTPNQPILIDIQINDDFNFYKKDSKKEHHTRSTRFVAIGSTTNYLDTEEKFEYSIYSYTESVSSGLKEFKIKFHDPLKALWMEHKPSYIDINKSLDDILKDNFFFDSLFSLDTNKSNNLKTRIPQTFISTINRSFYDFFIEQLQQNKSYLKYFCNKKNGKVTYYIFDKVDSSLQNNIANSDDNLKDKLSPYDISCLKKQHLTSNEPNLYVKENDISPDVTISNKRKEERKNSKGTIKPFSSIYKDNLSTIEYLQNQDDEKKEVETSKFEILLTSRNILPFIDSEITLSKLENDKDYLLGATNIKNLFIYERELSFTRSKYSTQQLYKNINKLHYKSTSEADVYEKIAFTRTLNLTHNNLVTYKIKDYNNLAPEYPKYKSFHNFYINGRVTIGENVNNDSKKAYKFFKNYKPEESSFAEFQGNGEKGTSAIQNSKASIFYAIEVIKELLPDKSSEKPIIYLPMKVNINSANNQFMPLRNDDIILVEAQSFTDGEIVELISNSAISTEKAQQQLLQRQLLGAKENCEMAYTQTSDGETFSLTQLNEASENSFLINDKKGIFLRYKSKGN</sequence>
<gene>
    <name evidence="1" type="ORF">KQR59_06735</name>
</gene>
<dbReference type="Proteomes" id="UP000683421">
    <property type="component" value="Chromosome"/>
</dbReference>
<reference evidence="1 2" key="1">
    <citation type="submission" date="2021-06" db="EMBL/GenBank/DDBJ databases">
        <title>Ulceroglandular infection and bacteremia caused by Francisella salimarina in an immunocompromised patient, France.</title>
        <authorList>
            <person name="Hennebique A."/>
            <person name="Caspar Y."/>
            <person name="Maurin M."/>
            <person name="Boisset S."/>
            <person name="Pelloux I."/>
            <person name="Gallego-Hernanz M.P."/>
            <person name="Burucoa C."/>
            <person name="Cazenave-Roblot F."/>
            <person name="Plouzeau C."/>
            <person name="Rammaert B."/>
        </authorList>
    </citation>
    <scope>NUCLEOTIDE SEQUENCE [LARGE SCALE GENOMIC DNA]</scope>
    <source>
        <strain evidence="1 2">CHUGA-F75</strain>
    </source>
</reference>